<dbReference type="GeneID" id="80539282"/>
<dbReference type="RefSeq" id="YP_010800646.1">
    <property type="nucleotide sequence ID" value="NC_076895.1"/>
</dbReference>
<dbReference type="Proteomes" id="UP000830293">
    <property type="component" value="Segment"/>
</dbReference>
<keyword evidence="3" id="KW-1185">Reference proteome</keyword>
<keyword evidence="1" id="KW-0175">Coiled coil</keyword>
<dbReference type="KEGG" id="vg:80539282"/>
<proteinExistence type="predicted"/>
<feature type="coiled-coil region" evidence="1">
    <location>
        <begin position="44"/>
        <end position="92"/>
    </location>
</feature>
<evidence type="ECO:0000313" key="2">
    <source>
        <dbReference type="EMBL" id="QKE44399.1"/>
    </source>
</evidence>
<organism evidence="2 3">
    <name type="scientific">Yaravirus sp. 'brasiliensis'</name>
    <dbReference type="NCBI Taxonomy" id="2739681"/>
    <lineage>
        <taxon>Viruses</taxon>
        <taxon>Varidnaviria</taxon>
        <taxon>Bamfordvirae</taxon>
        <taxon>Nucleocytoviricota</taxon>
        <taxon>Mriyaviricetes</taxon>
        <taxon>Yaraviridae</taxon>
        <taxon>Yaravirus</taxon>
        <taxon>Yaravirus brasiliense</taxon>
    </lineage>
</organism>
<dbReference type="EMBL" id="MT293574">
    <property type="protein sequence ID" value="QKE44399.1"/>
    <property type="molecule type" value="Genomic_DNA"/>
</dbReference>
<dbReference type="InterPro" id="IPR036875">
    <property type="entry name" value="Znf_CCHC_sf"/>
</dbReference>
<dbReference type="GO" id="GO:0008270">
    <property type="term" value="F:zinc ion binding"/>
    <property type="evidence" value="ECO:0007669"/>
    <property type="project" value="InterPro"/>
</dbReference>
<evidence type="ECO:0000313" key="3">
    <source>
        <dbReference type="Proteomes" id="UP000830293"/>
    </source>
</evidence>
<dbReference type="SUPFAM" id="SSF57756">
    <property type="entry name" value="Retrovirus zinc finger-like domains"/>
    <property type="match status" value="1"/>
</dbReference>
<reference evidence="2" key="1">
    <citation type="submission" date="2020-04" db="EMBL/GenBank/DDBJ databases">
        <title>A mysterious 80 nm amoeba virus with a near complete 'ORFan genome' challenges the classification of DNA viruses.</title>
        <authorList>
            <person name="Boratto P.V.M."/>
            <person name="Oliveira G.P."/>
            <person name="Machado T.B."/>
            <person name="Andrade A.C.S.P."/>
            <person name="Baudoin J.P."/>
            <person name="Klose T."/>
            <person name="Azza S."/>
            <person name="Decloquement P."/>
            <person name="Chabriere E."/>
            <person name="Colson P."/>
            <person name="Levasseur A."/>
            <person name="La Scola B."/>
            <person name="Abrahao J.S."/>
        </authorList>
    </citation>
    <scope>NUCLEOTIDE SEQUENCE</scope>
    <source>
        <strain evidence="2">BHMG</strain>
    </source>
</reference>
<sequence>MTSLPLLPLYPPRYPPAGPTCQLCDATGHAARSCPTHLNQVSANRELEAKVLRLETDVKRHMARLAETEDQVRSITKDVQRMINEADKALEEHEGWSTSDEEEF</sequence>
<accession>A0AAE7B7E8</accession>
<evidence type="ECO:0000256" key="1">
    <source>
        <dbReference type="SAM" id="Coils"/>
    </source>
</evidence>
<protein>
    <submittedName>
        <fullName evidence="2">Retinoblastoma-binding protein 6</fullName>
    </submittedName>
</protein>
<name>A0AAE7B7E8_9VIRU</name>
<dbReference type="GO" id="GO:0003676">
    <property type="term" value="F:nucleic acid binding"/>
    <property type="evidence" value="ECO:0007669"/>
    <property type="project" value="InterPro"/>
</dbReference>